<accession>A0ABP9EUI8</accession>
<gene>
    <name evidence="1" type="ORF">GCM10023333_20320</name>
</gene>
<sequence length="170" mass="19575">MAYFVSIDSARGIYKAKLMKSAIDKQRRGYKSTICNEMTLFARLYLDYVQERYPELSPESPKPRAAGNTWIRFYPNPKDKSTQIVHQIYGNYIKIMMYEQSEKFELIVEQFAPFVDDSISIYVSGKSIIFEVGAPEIDPINQRFGDVLSEIEESIGIALRLKTVLDSAFM</sequence>
<evidence type="ECO:0000313" key="2">
    <source>
        <dbReference type="Proteomes" id="UP001499988"/>
    </source>
</evidence>
<protein>
    <submittedName>
        <fullName evidence="1">Uncharacterized protein</fullName>
    </submittedName>
</protein>
<reference evidence="2" key="1">
    <citation type="journal article" date="2019" name="Int. J. Syst. Evol. Microbiol.">
        <title>The Global Catalogue of Microorganisms (GCM) 10K type strain sequencing project: providing services to taxonomists for standard genome sequencing and annotation.</title>
        <authorList>
            <consortium name="The Broad Institute Genomics Platform"/>
            <consortium name="The Broad Institute Genome Sequencing Center for Infectious Disease"/>
            <person name="Wu L."/>
            <person name="Ma J."/>
        </authorList>
    </citation>
    <scope>NUCLEOTIDE SEQUENCE [LARGE SCALE GENOMIC DNA]</scope>
    <source>
        <strain evidence="2">JCM 18401</strain>
    </source>
</reference>
<name>A0ABP9EUI8_9GAMM</name>
<keyword evidence="2" id="KW-1185">Reference proteome</keyword>
<comment type="caution">
    <text evidence="1">The sequence shown here is derived from an EMBL/GenBank/DDBJ whole genome shotgun (WGS) entry which is preliminary data.</text>
</comment>
<organism evidence="1 2">
    <name type="scientific">Ferrimonas pelagia</name>
    <dbReference type="NCBI Taxonomy" id="1177826"/>
    <lineage>
        <taxon>Bacteria</taxon>
        <taxon>Pseudomonadati</taxon>
        <taxon>Pseudomonadota</taxon>
        <taxon>Gammaproteobacteria</taxon>
        <taxon>Alteromonadales</taxon>
        <taxon>Ferrimonadaceae</taxon>
        <taxon>Ferrimonas</taxon>
    </lineage>
</organism>
<evidence type="ECO:0000313" key="1">
    <source>
        <dbReference type="EMBL" id="GAA4886816.1"/>
    </source>
</evidence>
<dbReference type="Proteomes" id="UP001499988">
    <property type="component" value="Unassembled WGS sequence"/>
</dbReference>
<dbReference type="EMBL" id="BAABJZ010000067">
    <property type="protein sequence ID" value="GAA4886816.1"/>
    <property type="molecule type" value="Genomic_DNA"/>
</dbReference>
<proteinExistence type="predicted"/>